<keyword evidence="3" id="KW-0378">Hydrolase</keyword>
<dbReference type="PANTHER" id="PTHR42978">
    <property type="entry name" value="QUORUM-QUENCHING LACTONASE YTNP-RELATED-RELATED"/>
    <property type="match status" value="1"/>
</dbReference>
<dbReference type="PANTHER" id="PTHR42978:SF6">
    <property type="entry name" value="QUORUM-QUENCHING LACTONASE YTNP-RELATED"/>
    <property type="match status" value="1"/>
</dbReference>
<evidence type="ECO:0000256" key="4">
    <source>
        <dbReference type="ARBA" id="ARBA00022833"/>
    </source>
</evidence>
<evidence type="ECO:0000313" key="7">
    <source>
        <dbReference type="Proteomes" id="UP000199515"/>
    </source>
</evidence>
<dbReference type="EMBL" id="FNON01000013">
    <property type="protein sequence ID" value="SDZ33984.1"/>
    <property type="molecule type" value="Genomic_DNA"/>
</dbReference>
<protein>
    <submittedName>
        <fullName evidence="6">Glyoxylase, beta-lactamase superfamily II</fullName>
    </submittedName>
</protein>
<dbReference type="GO" id="GO:0016787">
    <property type="term" value="F:hydrolase activity"/>
    <property type="evidence" value="ECO:0007669"/>
    <property type="project" value="UniProtKB-KW"/>
</dbReference>
<organism evidence="6 7">
    <name type="scientific">Amycolatopsis xylanica</name>
    <dbReference type="NCBI Taxonomy" id="589385"/>
    <lineage>
        <taxon>Bacteria</taxon>
        <taxon>Bacillati</taxon>
        <taxon>Actinomycetota</taxon>
        <taxon>Actinomycetes</taxon>
        <taxon>Pseudonocardiales</taxon>
        <taxon>Pseudonocardiaceae</taxon>
        <taxon>Amycolatopsis</taxon>
    </lineage>
</organism>
<keyword evidence="7" id="KW-1185">Reference proteome</keyword>
<evidence type="ECO:0000259" key="5">
    <source>
        <dbReference type="SMART" id="SM00849"/>
    </source>
</evidence>
<keyword evidence="4" id="KW-0862">Zinc</keyword>
<dbReference type="SUPFAM" id="SSF56281">
    <property type="entry name" value="Metallo-hydrolase/oxidoreductase"/>
    <property type="match status" value="1"/>
</dbReference>
<evidence type="ECO:0000313" key="6">
    <source>
        <dbReference type="EMBL" id="SDZ33984.1"/>
    </source>
</evidence>
<keyword evidence="2" id="KW-0479">Metal-binding</keyword>
<accession>A0A1H3S7V4</accession>
<dbReference type="Gene3D" id="3.60.15.10">
    <property type="entry name" value="Ribonuclease Z/Hydroxyacylglutathione hydrolase-like"/>
    <property type="match status" value="1"/>
</dbReference>
<evidence type="ECO:0000256" key="2">
    <source>
        <dbReference type="ARBA" id="ARBA00022723"/>
    </source>
</evidence>
<dbReference type="GO" id="GO:0046872">
    <property type="term" value="F:metal ion binding"/>
    <property type="evidence" value="ECO:0007669"/>
    <property type="project" value="UniProtKB-KW"/>
</dbReference>
<dbReference type="InterPro" id="IPR051013">
    <property type="entry name" value="MBL_superfamily_lactonases"/>
</dbReference>
<sequence length="281" mass="30058">MRLISSGRHHATFEFGELRVISLRDGYLDMPPTRLRDEDGRTLAAVPAAVPLAGGNLRLSVNAFFVTDGTRSVLVDTGASDVWPDPTMGLIYDALDEAGIDRGQVTDVAITHRHEDHVSGLIAPDGSEAFAGLERVWIGAGDASVFTGRLEPLRDRVVPVSEKVAINDWATAVPTPGHTPGHTVYEIRSSAGHLLVWGDTVHVPTLQFDQPKVSWEFDGDQSQARVARAALLAQLARPDHFVAGAHLDSPGIARVTPSGDGYSLEYLAPPIGVGQGGQVIR</sequence>
<dbReference type="OrthoDB" id="2971563at2"/>
<feature type="domain" description="Metallo-beta-lactamase" evidence="5">
    <location>
        <begin position="60"/>
        <end position="246"/>
    </location>
</feature>
<dbReference type="STRING" id="589385.SAMN05421504_11313"/>
<dbReference type="InterPro" id="IPR001279">
    <property type="entry name" value="Metallo-B-lactamas"/>
</dbReference>
<evidence type="ECO:0000256" key="1">
    <source>
        <dbReference type="ARBA" id="ARBA00007749"/>
    </source>
</evidence>
<dbReference type="InterPro" id="IPR036866">
    <property type="entry name" value="RibonucZ/Hydroxyglut_hydro"/>
</dbReference>
<dbReference type="RefSeq" id="WP_091298724.1">
    <property type="nucleotide sequence ID" value="NZ_FNON01000013.1"/>
</dbReference>
<gene>
    <name evidence="6" type="ORF">SAMN05421504_11313</name>
</gene>
<dbReference type="AlphaFoldDB" id="A0A1H3S7V4"/>
<dbReference type="Pfam" id="PF00753">
    <property type="entry name" value="Lactamase_B"/>
    <property type="match status" value="1"/>
</dbReference>
<dbReference type="SMART" id="SM00849">
    <property type="entry name" value="Lactamase_B"/>
    <property type="match status" value="1"/>
</dbReference>
<name>A0A1H3S7V4_9PSEU</name>
<comment type="similarity">
    <text evidence="1">Belongs to the metallo-beta-lactamase superfamily.</text>
</comment>
<evidence type="ECO:0000256" key="3">
    <source>
        <dbReference type="ARBA" id="ARBA00022801"/>
    </source>
</evidence>
<proteinExistence type="inferred from homology"/>
<dbReference type="Proteomes" id="UP000199515">
    <property type="component" value="Unassembled WGS sequence"/>
</dbReference>
<reference evidence="6 7" key="1">
    <citation type="submission" date="2016-10" db="EMBL/GenBank/DDBJ databases">
        <authorList>
            <person name="de Groot N.N."/>
        </authorList>
    </citation>
    <scope>NUCLEOTIDE SEQUENCE [LARGE SCALE GENOMIC DNA]</scope>
    <source>
        <strain evidence="6 7">CPCC 202699</strain>
    </source>
</reference>